<keyword evidence="2" id="KW-1185">Reference proteome</keyword>
<comment type="caution">
    <text evidence="1">The sequence shown here is derived from an EMBL/GenBank/DDBJ whole genome shotgun (WGS) entry which is preliminary data.</text>
</comment>
<dbReference type="EMBL" id="QJJM01000006">
    <property type="protein sequence ID" value="PXW75933.1"/>
    <property type="molecule type" value="Genomic_DNA"/>
</dbReference>
<evidence type="ECO:0000313" key="2">
    <source>
        <dbReference type="Proteomes" id="UP000248014"/>
    </source>
</evidence>
<protein>
    <submittedName>
        <fullName evidence="1">Uncharacterized protein</fullName>
    </submittedName>
</protein>
<reference evidence="1 2" key="1">
    <citation type="submission" date="2018-05" db="EMBL/GenBank/DDBJ databases">
        <title>Genomic Encyclopedia of Type Strains, Phase IV (KMG-IV): sequencing the most valuable type-strain genomes for metagenomic binning, comparative biology and taxonomic classification.</title>
        <authorList>
            <person name="Goeker M."/>
        </authorList>
    </citation>
    <scope>NUCLEOTIDE SEQUENCE [LARGE SCALE GENOMIC DNA]</scope>
    <source>
        <strain evidence="1 2">DSM 3183</strain>
    </source>
</reference>
<dbReference type="RefSeq" id="WP_110298615.1">
    <property type="nucleotide sequence ID" value="NZ_QJJM01000006.1"/>
</dbReference>
<name>A0A2V3V2F8_9SPHN</name>
<sequence length="311" mass="35589">MPDTPPATRAAEAQITFERIELAAGPRILPPWARDLHVEFMHGWGNRPRYKVRCRTDPLEFTRDGSPVWTWQKHKADSRCWKAERDGVAAVHYHGGRISMQTFDKHVRWIEKPSKENNWNGEEERSEYRMLATSHSEGYGGRHFDITMAECELPVFADGVTTLTKVEAGTPLRLRGPWHGGAPDGYLEISYDIDEKIDESMGWRAHRRPPWYRRGGYFGLYIKSEVFLDIAATFQPHLEWAWVTDRVGRQLEPLIPQTGLPKGLHVDPADCPGHDYTRSGSSTKDNPFDQCKFCGERRDPNWASPYGKAAA</sequence>
<dbReference type="Proteomes" id="UP000248014">
    <property type="component" value="Unassembled WGS sequence"/>
</dbReference>
<gene>
    <name evidence="1" type="ORF">C7451_10697</name>
</gene>
<dbReference type="OrthoDB" id="8480288at2"/>
<evidence type="ECO:0000313" key="1">
    <source>
        <dbReference type="EMBL" id="PXW75933.1"/>
    </source>
</evidence>
<accession>A0A2V3V2F8</accession>
<organism evidence="1 2">
    <name type="scientific">Blastomonas natatoria</name>
    <dbReference type="NCBI Taxonomy" id="34015"/>
    <lineage>
        <taxon>Bacteria</taxon>
        <taxon>Pseudomonadati</taxon>
        <taxon>Pseudomonadota</taxon>
        <taxon>Alphaproteobacteria</taxon>
        <taxon>Sphingomonadales</taxon>
        <taxon>Sphingomonadaceae</taxon>
        <taxon>Blastomonas</taxon>
    </lineage>
</organism>
<dbReference type="AlphaFoldDB" id="A0A2V3V2F8"/>
<proteinExistence type="predicted"/>